<accession>A0A438BLQ9</accession>
<dbReference type="PANTHER" id="PTHR10502:SF99">
    <property type="entry name" value="ANNEXIN D3"/>
    <property type="match status" value="1"/>
</dbReference>
<proteinExistence type="predicted"/>
<dbReference type="PANTHER" id="PTHR10502">
    <property type="entry name" value="ANNEXIN"/>
    <property type="match status" value="1"/>
</dbReference>
<dbReference type="EMBL" id="QGNW01002731">
    <property type="protein sequence ID" value="RVW11879.1"/>
    <property type="molecule type" value="Genomic_DNA"/>
</dbReference>
<dbReference type="PROSITE" id="PS51897">
    <property type="entry name" value="ANNEXIN_2"/>
    <property type="match status" value="1"/>
</dbReference>
<dbReference type="SUPFAM" id="SSF47874">
    <property type="entry name" value="Annexin"/>
    <property type="match status" value="1"/>
</dbReference>
<keyword evidence="2" id="KW-0041">Annexin</keyword>
<comment type="caution">
    <text evidence="3">The sequence shown here is derived from an EMBL/GenBank/DDBJ whole genome shotgun (WGS) entry which is preliminary data.</text>
</comment>
<dbReference type="InterPro" id="IPR018502">
    <property type="entry name" value="Annexin_repeat"/>
</dbReference>
<protein>
    <submittedName>
        <fullName evidence="3">Annexin D3</fullName>
    </submittedName>
</protein>
<evidence type="ECO:0000313" key="3">
    <source>
        <dbReference type="EMBL" id="RVW11879.1"/>
    </source>
</evidence>
<evidence type="ECO:0000313" key="4">
    <source>
        <dbReference type="EMBL" id="RVW58651.1"/>
    </source>
</evidence>
<dbReference type="EMBL" id="QGNW01000933">
    <property type="protein sequence ID" value="RVW58651.1"/>
    <property type="molecule type" value="Genomic_DNA"/>
</dbReference>
<organism evidence="3 5">
    <name type="scientific">Vitis vinifera</name>
    <name type="common">Grape</name>
    <dbReference type="NCBI Taxonomy" id="29760"/>
    <lineage>
        <taxon>Eukaryota</taxon>
        <taxon>Viridiplantae</taxon>
        <taxon>Streptophyta</taxon>
        <taxon>Embryophyta</taxon>
        <taxon>Tracheophyta</taxon>
        <taxon>Spermatophyta</taxon>
        <taxon>Magnoliopsida</taxon>
        <taxon>eudicotyledons</taxon>
        <taxon>Gunneridae</taxon>
        <taxon>Pentapetalae</taxon>
        <taxon>rosids</taxon>
        <taxon>Vitales</taxon>
        <taxon>Vitaceae</taxon>
        <taxon>Viteae</taxon>
        <taxon>Vitis</taxon>
    </lineage>
</organism>
<sequence>MGGNGLLLVGLVSSYRHDRELVDFNLAKFEAAKLHEAIEKKQLDHDDVVWILTTKNFFQLRATFVCYKQSYEVAIDQV</sequence>
<reference evidence="3 5" key="1">
    <citation type="journal article" date="2018" name="PLoS Genet.">
        <title>Population sequencing reveals clonal diversity and ancestral inbreeding in the grapevine cultivar Chardonnay.</title>
        <authorList>
            <person name="Roach M.J."/>
            <person name="Johnson D.L."/>
            <person name="Bohlmann J."/>
            <person name="van Vuuren H.J."/>
            <person name="Jones S.J."/>
            <person name="Pretorius I.S."/>
            <person name="Schmidt S.A."/>
            <person name="Borneman A.R."/>
        </authorList>
    </citation>
    <scope>NUCLEOTIDE SEQUENCE [LARGE SCALE GENOMIC DNA]</scope>
    <source>
        <strain evidence="5">cv. Chardonnay</strain>
        <strain evidence="3">I10V1</strain>
        <tissue evidence="3">Leaf</tissue>
    </source>
</reference>
<evidence type="ECO:0000256" key="1">
    <source>
        <dbReference type="ARBA" id="ARBA00022737"/>
    </source>
</evidence>
<keyword evidence="1" id="KW-0677">Repeat</keyword>
<dbReference type="InterPro" id="IPR037104">
    <property type="entry name" value="Annexin_sf"/>
</dbReference>
<dbReference type="Proteomes" id="UP000288805">
    <property type="component" value="Unassembled WGS sequence"/>
</dbReference>
<gene>
    <name evidence="3" type="primary">ANN3_4</name>
    <name evidence="4" type="synonym">ANN3_7</name>
    <name evidence="3" type="ORF">CK203_085654</name>
    <name evidence="4" type="ORF">CK203_112039</name>
</gene>
<dbReference type="Gene3D" id="1.10.220.10">
    <property type="entry name" value="Annexin"/>
    <property type="match status" value="1"/>
</dbReference>
<evidence type="ECO:0000256" key="2">
    <source>
        <dbReference type="ARBA" id="ARBA00023216"/>
    </source>
</evidence>
<dbReference type="GO" id="GO:0005509">
    <property type="term" value="F:calcium ion binding"/>
    <property type="evidence" value="ECO:0007669"/>
    <property type="project" value="InterPro"/>
</dbReference>
<dbReference type="GO" id="GO:0005544">
    <property type="term" value="F:calcium-dependent phospholipid binding"/>
    <property type="evidence" value="ECO:0007669"/>
    <property type="project" value="InterPro"/>
</dbReference>
<dbReference type="AlphaFoldDB" id="A0A438BLQ9"/>
<evidence type="ECO:0000313" key="5">
    <source>
        <dbReference type="Proteomes" id="UP000288805"/>
    </source>
</evidence>
<name>A0A438BLQ9_VITVI</name>
<dbReference type="Pfam" id="PF00191">
    <property type="entry name" value="Annexin"/>
    <property type="match status" value="1"/>
</dbReference>